<feature type="region of interest" description="Disordered" evidence="1">
    <location>
        <begin position="1"/>
        <end position="50"/>
    </location>
</feature>
<keyword evidence="3" id="KW-1185">Reference proteome</keyword>
<dbReference type="STRING" id="3988.B9SRQ9"/>
<gene>
    <name evidence="2" type="ORF">RCOM_0666230</name>
</gene>
<dbReference type="Pfam" id="PF04759">
    <property type="entry name" value="DUF617"/>
    <property type="match status" value="1"/>
</dbReference>
<name>B9SRQ9_RICCO</name>
<organism evidence="2 3">
    <name type="scientific">Ricinus communis</name>
    <name type="common">Castor bean</name>
    <dbReference type="NCBI Taxonomy" id="3988"/>
    <lineage>
        <taxon>Eukaryota</taxon>
        <taxon>Viridiplantae</taxon>
        <taxon>Streptophyta</taxon>
        <taxon>Embryophyta</taxon>
        <taxon>Tracheophyta</taxon>
        <taxon>Spermatophyta</taxon>
        <taxon>Magnoliopsida</taxon>
        <taxon>eudicotyledons</taxon>
        <taxon>Gunneridae</taxon>
        <taxon>Pentapetalae</taxon>
        <taxon>rosids</taxon>
        <taxon>fabids</taxon>
        <taxon>Malpighiales</taxon>
        <taxon>Euphorbiaceae</taxon>
        <taxon>Acalyphoideae</taxon>
        <taxon>Acalypheae</taxon>
        <taxon>Ricinus</taxon>
    </lineage>
</organism>
<evidence type="ECO:0008006" key="4">
    <source>
        <dbReference type="Google" id="ProtNLM"/>
    </source>
</evidence>
<dbReference type="eggNOG" id="ENOG502QSCG">
    <property type="taxonomic scope" value="Eukaryota"/>
</dbReference>
<accession>B9SRQ9</accession>
<dbReference type="Proteomes" id="UP000008311">
    <property type="component" value="Unassembled WGS sequence"/>
</dbReference>
<dbReference type="PANTHER" id="PTHR31696">
    <property type="entry name" value="PROTEIN MIZU-KUSSEI 1"/>
    <property type="match status" value="1"/>
</dbReference>
<dbReference type="InterPro" id="IPR006460">
    <property type="entry name" value="MIZ1-like_pln"/>
</dbReference>
<evidence type="ECO:0000313" key="3">
    <source>
        <dbReference type="Proteomes" id="UP000008311"/>
    </source>
</evidence>
<dbReference type="KEGG" id="rcu:8274923"/>
<proteinExistence type="predicted"/>
<dbReference type="NCBIfam" id="TIGR01570">
    <property type="entry name" value="A_thal_3588"/>
    <property type="match status" value="1"/>
</dbReference>
<dbReference type="GO" id="GO:0010274">
    <property type="term" value="P:hydrotropism"/>
    <property type="evidence" value="ECO:0007669"/>
    <property type="project" value="InterPro"/>
</dbReference>
<dbReference type="OrthoDB" id="672310at2759"/>
<dbReference type="InParanoid" id="B9SRQ9"/>
<sequence>MGEPMQPPSTAASSNDSPRTPKSPAPTPPHPQQPLQQTSNLLQPSSEKKKNKTKVFRVFRSVFRSLPIITPACKIPVLQGGLLPDPHHRHVSGNKVTGTLFGYRKGRVSLSIQENPRCFPSVIVELAIQTNVLQKELGSGMVRIALECEKRPEKDKIRLLDEPLWTMFCNGKKNGYGVKRDALEEDLKVMELLRAVSMGAGVLPGSSDAEGPDSEFAYIRAHFERVVGSKDSETLYMISPEGNNGPELSIFFVRV</sequence>
<feature type="compositionally biased region" description="Pro residues" evidence="1">
    <location>
        <begin position="21"/>
        <end position="32"/>
    </location>
</feature>
<reference evidence="3" key="1">
    <citation type="journal article" date="2010" name="Nat. Biotechnol.">
        <title>Draft genome sequence of the oilseed species Ricinus communis.</title>
        <authorList>
            <person name="Chan A.P."/>
            <person name="Crabtree J."/>
            <person name="Zhao Q."/>
            <person name="Lorenzi H."/>
            <person name="Orvis J."/>
            <person name="Puiu D."/>
            <person name="Melake-Berhan A."/>
            <person name="Jones K.M."/>
            <person name="Redman J."/>
            <person name="Chen G."/>
            <person name="Cahoon E.B."/>
            <person name="Gedil M."/>
            <person name="Stanke M."/>
            <person name="Haas B.J."/>
            <person name="Wortman J.R."/>
            <person name="Fraser-Liggett C.M."/>
            <person name="Ravel J."/>
            <person name="Rabinowicz P.D."/>
        </authorList>
    </citation>
    <scope>NUCLEOTIDE SEQUENCE [LARGE SCALE GENOMIC DNA]</scope>
    <source>
        <strain evidence="3">cv. Hale</strain>
    </source>
</reference>
<protein>
    <recommendedName>
        <fullName evidence="4">Protein MIZU-KUSSEI</fullName>
    </recommendedName>
</protein>
<dbReference type="AlphaFoldDB" id="B9SRQ9"/>
<evidence type="ECO:0000313" key="2">
    <source>
        <dbReference type="EMBL" id="EEF33717.1"/>
    </source>
</evidence>
<dbReference type="OMA" id="MISPEGN"/>
<evidence type="ECO:0000256" key="1">
    <source>
        <dbReference type="SAM" id="MobiDB-lite"/>
    </source>
</evidence>
<dbReference type="EMBL" id="EQ974102">
    <property type="protein sequence ID" value="EEF33717.1"/>
    <property type="molecule type" value="Genomic_DNA"/>
</dbReference>
<dbReference type="PANTHER" id="PTHR31696:SF4">
    <property type="entry name" value="OS08G0171800 PROTEIN"/>
    <property type="match status" value="1"/>
</dbReference>